<dbReference type="InterPro" id="IPR013783">
    <property type="entry name" value="Ig-like_fold"/>
</dbReference>
<feature type="domain" description="HTH luxR-type" evidence="3">
    <location>
        <begin position="897"/>
        <end position="954"/>
    </location>
</feature>
<dbReference type="InterPro" id="IPR016032">
    <property type="entry name" value="Sig_transdc_resp-reg_C-effctor"/>
</dbReference>
<keyword evidence="2" id="KW-0812">Transmembrane</keyword>
<gene>
    <name evidence="4" type="ORF">IPZ78_00085</name>
</gene>
<dbReference type="RefSeq" id="WP_225550829.1">
    <property type="nucleotide sequence ID" value="NZ_JADEYP010000001.1"/>
</dbReference>
<dbReference type="SUPFAM" id="SSF46894">
    <property type="entry name" value="C-terminal effector domain of the bipartite response regulators"/>
    <property type="match status" value="1"/>
</dbReference>
<dbReference type="Gene3D" id="1.10.10.10">
    <property type="entry name" value="Winged helix-like DNA-binding domain superfamily/Winged helix DNA-binding domain"/>
    <property type="match status" value="1"/>
</dbReference>
<reference evidence="4" key="1">
    <citation type="submission" date="2020-10" db="EMBL/GenBank/DDBJ databases">
        <authorList>
            <person name="Lu T."/>
            <person name="Wang Q."/>
            <person name="Han X."/>
        </authorList>
    </citation>
    <scope>NUCLEOTIDE SEQUENCE</scope>
    <source>
        <strain evidence="4">WQ 366</strain>
    </source>
</reference>
<evidence type="ECO:0000256" key="1">
    <source>
        <dbReference type="SAM" id="Coils"/>
    </source>
</evidence>
<feature type="transmembrane region" description="Helical" evidence="2">
    <location>
        <begin position="743"/>
        <end position="765"/>
    </location>
</feature>
<dbReference type="InterPro" id="IPR015943">
    <property type="entry name" value="WD40/YVTN_repeat-like_dom_sf"/>
</dbReference>
<keyword evidence="5" id="KW-1185">Reference proteome</keyword>
<keyword evidence="1" id="KW-0175">Coiled coil</keyword>
<keyword evidence="2" id="KW-0472">Membrane</keyword>
<comment type="caution">
    <text evidence="4">The sequence shown here is derived from an EMBL/GenBank/DDBJ whole genome shotgun (WGS) entry which is preliminary data.</text>
</comment>
<evidence type="ECO:0000313" key="5">
    <source>
        <dbReference type="Proteomes" id="UP001165302"/>
    </source>
</evidence>
<protein>
    <submittedName>
        <fullName evidence="4">Transcriptional regulator</fullName>
    </submittedName>
</protein>
<accession>A0ABS7Z085</accession>
<dbReference type="EMBL" id="JADEYP010000001">
    <property type="protein sequence ID" value="MCA5003541.1"/>
    <property type="molecule type" value="Genomic_DNA"/>
</dbReference>
<dbReference type="InterPro" id="IPR036388">
    <property type="entry name" value="WH-like_DNA-bd_sf"/>
</dbReference>
<name>A0ABS7Z085_9SPHI</name>
<dbReference type="SUPFAM" id="SSF50998">
    <property type="entry name" value="Quinoprotein alcohol dehydrogenase-like"/>
    <property type="match status" value="2"/>
</dbReference>
<dbReference type="Proteomes" id="UP001165302">
    <property type="component" value="Unassembled WGS sequence"/>
</dbReference>
<evidence type="ECO:0000259" key="3">
    <source>
        <dbReference type="SMART" id="SM00421"/>
    </source>
</evidence>
<dbReference type="Gene3D" id="2.60.40.10">
    <property type="entry name" value="Immunoglobulins"/>
    <property type="match status" value="1"/>
</dbReference>
<evidence type="ECO:0000256" key="2">
    <source>
        <dbReference type="SAM" id="Phobius"/>
    </source>
</evidence>
<evidence type="ECO:0000313" key="4">
    <source>
        <dbReference type="EMBL" id="MCA5003541.1"/>
    </source>
</evidence>
<organism evidence="4 5">
    <name type="scientific">Sphingobacterium bovistauri</name>
    <dbReference type="NCBI Taxonomy" id="2781959"/>
    <lineage>
        <taxon>Bacteria</taxon>
        <taxon>Pseudomonadati</taxon>
        <taxon>Bacteroidota</taxon>
        <taxon>Sphingobacteriia</taxon>
        <taxon>Sphingobacteriales</taxon>
        <taxon>Sphingobacteriaceae</taxon>
        <taxon>Sphingobacterium</taxon>
    </lineage>
</organism>
<keyword evidence="2" id="KW-1133">Transmembrane helix</keyword>
<sequence length="957" mass="110822">MSNKVGIVLISILLFLMPNLGKSQNITSLGTPSVQQYKKITYKAGNQNWSIAFSTTGILYVANTEGLLSYDGTYWSLNQLPNRSTVRSVKISKDNRIYTGGLSEFGFWQRSENGHLQYTSISSLVKDKSTLKNDEIWKIILNGDEVIFQSFSKSYIYKNKQISIMTADGEPFLFAHYVYNNIFYQQIPSGLHVYAHNKLTAVKDKEKLQSSNILSMLPFHNQNTLIATSHNGLYIMDKDQNIKKWDCEASNILAKHQINNGIQLTTDHYAFGTIKNGVYIINKAGKIIQHINKNNGLQNNTVLSLGIDPQQNLWVGLDNGIDCIQINSPLYYYTDIKGEIGTVYTSALFDNKLYLGTNQGLYVCDWKEVKSINNFNFKLIPKSNGHVWSLTIIENQLICGHNEGTFLIKDDSMEKISAITGGFVNLPINNNSHFIQGNYTGLSLFEINNNIKFQKQFSLIKEPIRYAKQYNKNQFWIGNATNFHLVQYNPTTSDITINYSTAKDSTLKNTYFYNLSLLENRLVFTSDTGLYTYDEILKKFVYYEELNKKLNSFKSISQIFYKNQNEYFFAKNASLHIAKFDKVGNINIDSVSLHPLNNKMMKHYENIINIDNSQYLIGLDYGFAIYTESVQDAKMSPPLAPQIAYVTNLSNEKVYYDKSGLVRVPYVANNIRIAYSSPTYHEKLKYQYYLEGYSENWSLLEEESFKDFSNLPYGKFEFKVRAVSINGQVSSTTILFLEIITPWYYSIWMIIIYTLTFLLISYFILKKYKRYISYKKRLVNKKIIEKQQEEISKQAEINEKEIIRLKNFQLEKELEIKNRELSNATTNIVYKNEMLNKLNLELNKLNDSKGIALNESQLNRLNKLIESIQNDNRDWDIFEKSFNDAHENFFKKLKLEYPELVPNDLKLCAYLRLNMSSKEIASLLNISTRGVEIRRYRLRKKLGISTDKNLTEFLLER</sequence>
<feature type="coiled-coil region" evidence="1">
    <location>
        <begin position="807"/>
        <end position="871"/>
    </location>
</feature>
<dbReference type="InterPro" id="IPR000792">
    <property type="entry name" value="Tscrpt_reg_LuxR_C"/>
</dbReference>
<dbReference type="InterPro" id="IPR011047">
    <property type="entry name" value="Quinoprotein_ADH-like_sf"/>
</dbReference>
<dbReference type="Pfam" id="PF07495">
    <property type="entry name" value="Y_Y_Y"/>
    <property type="match status" value="1"/>
</dbReference>
<dbReference type="SMART" id="SM00421">
    <property type="entry name" value="HTH_LUXR"/>
    <property type="match status" value="1"/>
</dbReference>
<dbReference type="InterPro" id="IPR011123">
    <property type="entry name" value="Y_Y_Y"/>
</dbReference>
<dbReference type="Gene3D" id="2.130.10.10">
    <property type="entry name" value="YVTN repeat-like/Quinoprotein amine dehydrogenase"/>
    <property type="match status" value="1"/>
</dbReference>
<proteinExistence type="predicted"/>